<dbReference type="GO" id="GO:0043856">
    <property type="term" value="F:anti-sigma factor antagonist activity"/>
    <property type="evidence" value="ECO:0007669"/>
    <property type="project" value="InterPro"/>
</dbReference>
<dbReference type="HOGENOM" id="CLU_1488387_0_0_12"/>
<dbReference type="NCBIfam" id="TIGR00377">
    <property type="entry name" value="ant_ant_sig"/>
    <property type="match status" value="1"/>
</dbReference>
<dbReference type="CDD" id="cd07043">
    <property type="entry name" value="STAS_anti-anti-sigma_factors"/>
    <property type="match status" value="1"/>
</dbReference>
<dbReference type="Proteomes" id="UP000006546">
    <property type="component" value="Chromosome"/>
</dbReference>
<dbReference type="Pfam" id="PF01740">
    <property type="entry name" value="STAS"/>
    <property type="match status" value="1"/>
</dbReference>
<evidence type="ECO:0000256" key="1">
    <source>
        <dbReference type="ARBA" id="ARBA00009013"/>
    </source>
</evidence>
<evidence type="ECO:0000259" key="3">
    <source>
        <dbReference type="PROSITE" id="PS50801"/>
    </source>
</evidence>
<organism evidence="4 5">
    <name type="scientific">Treponema brennaborense (strain DSM 12168 / CIP 105900 / DD5/3)</name>
    <dbReference type="NCBI Taxonomy" id="906968"/>
    <lineage>
        <taxon>Bacteria</taxon>
        <taxon>Pseudomonadati</taxon>
        <taxon>Spirochaetota</taxon>
        <taxon>Spirochaetia</taxon>
        <taxon>Spirochaetales</taxon>
        <taxon>Treponemataceae</taxon>
        <taxon>Treponema</taxon>
    </lineage>
</organism>
<dbReference type="Gene3D" id="3.30.750.24">
    <property type="entry name" value="STAS domain"/>
    <property type="match status" value="1"/>
</dbReference>
<dbReference type="PANTHER" id="PTHR33495">
    <property type="entry name" value="ANTI-SIGMA FACTOR ANTAGONIST TM_1081-RELATED-RELATED"/>
    <property type="match status" value="1"/>
</dbReference>
<dbReference type="AlphaFoldDB" id="F4LL83"/>
<dbReference type="PROSITE" id="PS50801">
    <property type="entry name" value="STAS"/>
    <property type="match status" value="1"/>
</dbReference>
<dbReference type="eggNOG" id="COG1366">
    <property type="taxonomic scope" value="Bacteria"/>
</dbReference>
<dbReference type="EMBL" id="CP002696">
    <property type="protein sequence ID" value="AEE17657.1"/>
    <property type="molecule type" value="Genomic_DNA"/>
</dbReference>
<dbReference type="STRING" id="906968.Trebr_2248"/>
<name>F4LL83_TREBD</name>
<feature type="domain" description="STAS" evidence="3">
    <location>
        <begin position="33"/>
        <end position="131"/>
    </location>
</feature>
<proteinExistence type="inferred from homology"/>
<dbReference type="InterPro" id="IPR036513">
    <property type="entry name" value="STAS_dom_sf"/>
</dbReference>
<evidence type="ECO:0000313" key="4">
    <source>
        <dbReference type="EMBL" id="AEE17657.1"/>
    </source>
</evidence>
<dbReference type="InterPro" id="IPR002645">
    <property type="entry name" value="STAS_dom"/>
</dbReference>
<dbReference type="RefSeq" id="WP_013759358.1">
    <property type="nucleotide sequence ID" value="NC_015500.1"/>
</dbReference>
<dbReference type="OrthoDB" id="9793697at2"/>
<keyword evidence="5" id="KW-1185">Reference proteome</keyword>
<dbReference type="InterPro" id="IPR003658">
    <property type="entry name" value="Anti-sigma_ant"/>
</dbReference>
<reference evidence="5" key="1">
    <citation type="submission" date="2011-04" db="EMBL/GenBank/DDBJ databases">
        <title>The complete genome of Treponema brennaborense DSM 12168.</title>
        <authorList>
            <person name="Lucas S."/>
            <person name="Han J."/>
            <person name="Lapidus A."/>
            <person name="Bruce D."/>
            <person name="Goodwin L."/>
            <person name="Pitluck S."/>
            <person name="Peters L."/>
            <person name="Kyrpides N."/>
            <person name="Mavromatis K."/>
            <person name="Ivanova N."/>
            <person name="Mikhailova N."/>
            <person name="Pagani I."/>
            <person name="Teshima H."/>
            <person name="Detter J.C."/>
            <person name="Tapia R."/>
            <person name="Han C."/>
            <person name="Land M."/>
            <person name="Hauser L."/>
            <person name="Markowitz V."/>
            <person name="Cheng J.-F."/>
            <person name="Hugenholtz P."/>
            <person name="Woyke T."/>
            <person name="Wu D."/>
            <person name="Gronow S."/>
            <person name="Wellnitz S."/>
            <person name="Brambilla E."/>
            <person name="Klenk H.-P."/>
            <person name="Eisen J.A."/>
        </authorList>
    </citation>
    <scope>NUCLEOTIDE SEQUENCE [LARGE SCALE GENOMIC DNA]</scope>
    <source>
        <strain evidence="5">DSM 12168 / CIP 105900 / DD5/3</strain>
    </source>
</reference>
<dbReference type="SUPFAM" id="SSF52091">
    <property type="entry name" value="SpoIIaa-like"/>
    <property type="match status" value="1"/>
</dbReference>
<accession>F4LL83</accession>
<comment type="similarity">
    <text evidence="1 2">Belongs to the anti-sigma-factor antagonist family.</text>
</comment>
<protein>
    <recommendedName>
        <fullName evidence="2">Anti-sigma factor antagonist</fullName>
    </recommendedName>
</protein>
<evidence type="ECO:0000313" key="5">
    <source>
        <dbReference type="Proteomes" id="UP000006546"/>
    </source>
</evidence>
<sequence length="183" mass="20678">MSNNNNLVPGFDDEKDESLKISLQKCEPVEQGIVIRLNGYIDTYNSTFFRKRVNAIVESNFINLIFDCSSLNYVSSTGIGSFTAFLRKVKPKGGDIVLLRIQPKVYEVFQLLGFSQFFNIKENEDEAVSFFRQEPSLTNSVFPKIFACPVCSKRLKTTKAGRFRCSECKSILAIDNQGQVFLG</sequence>
<gene>
    <name evidence="4" type="ordered locus">Trebr_2248</name>
</gene>
<dbReference type="KEGG" id="tbe:Trebr_2248"/>
<evidence type="ECO:0000256" key="2">
    <source>
        <dbReference type="RuleBase" id="RU003749"/>
    </source>
</evidence>